<dbReference type="EMBL" id="JAAFYZ010000032">
    <property type="protein sequence ID" value="MBS2547667.1"/>
    <property type="molecule type" value="Genomic_DNA"/>
</dbReference>
<evidence type="ECO:0000313" key="1">
    <source>
        <dbReference type="EMBL" id="MBS2547667.1"/>
    </source>
</evidence>
<name>A0ABS5KNR6_9ACTN</name>
<proteinExistence type="predicted"/>
<keyword evidence="2" id="KW-1185">Reference proteome</keyword>
<organism evidence="1 2">
    <name type="scientific">Catenulispora pinistramenti</name>
    <dbReference type="NCBI Taxonomy" id="2705254"/>
    <lineage>
        <taxon>Bacteria</taxon>
        <taxon>Bacillati</taxon>
        <taxon>Actinomycetota</taxon>
        <taxon>Actinomycetes</taxon>
        <taxon>Catenulisporales</taxon>
        <taxon>Catenulisporaceae</taxon>
        <taxon>Catenulispora</taxon>
    </lineage>
</organism>
<protein>
    <submittedName>
        <fullName evidence="1">Uncharacterized protein</fullName>
    </submittedName>
</protein>
<accession>A0ABS5KNR6</accession>
<sequence>MSVDGGQIFRAAWIAGVHKYYPGEPKAGYVAPWEETPEWERAAAASVFELVRAFTETTGDGVKKLSREDKGRYVALCWTAQIFKHIADPKPAYVAGWEDLPQWQQETDSDIFERIEDALSGS</sequence>
<evidence type="ECO:0000313" key="2">
    <source>
        <dbReference type="Proteomes" id="UP000730482"/>
    </source>
</evidence>
<dbReference type="RefSeq" id="WP_212009247.1">
    <property type="nucleotide sequence ID" value="NZ_JAAFYZ010000032.1"/>
</dbReference>
<reference evidence="1 2" key="1">
    <citation type="submission" date="2020-02" db="EMBL/GenBank/DDBJ databases">
        <title>Acidophilic actinobacteria isolated from forest soil.</title>
        <authorList>
            <person name="Golinska P."/>
        </authorList>
    </citation>
    <scope>NUCLEOTIDE SEQUENCE [LARGE SCALE GENOMIC DNA]</scope>
    <source>
        <strain evidence="1 2">NL8</strain>
    </source>
</reference>
<comment type="caution">
    <text evidence="1">The sequence shown here is derived from an EMBL/GenBank/DDBJ whole genome shotgun (WGS) entry which is preliminary data.</text>
</comment>
<gene>
    <name evidence="1" type="ORF">KGQ19_12370</name>
</gene>
<dbReference type="Proteomes" id="UP000730482">
    <property type="component" value="Unassembled WGS sequence"/>
</dbReference>